<proteinExistence type="predicted"/>
<evidence type="ECO:0000256" key="1">
    <source>
        <dbReference type="SAM" id="MobiDB-lite"/>
    </source>
</evidence>
<feature type="compositionally biased region" description="Polar residues" evidence="1">
    <location>
        <begin position="40"/>
        <end position="49"/>
    </location>
</feature>
<evidence type="ECO:0000313" key="2">
    <source>
        <dbReference type="EMBL" id="KAJ6446575.1"/>
    </source>
</evidence>
<gene>
    <name evidence="2" type="ORF">O9K51_01348</name>
</gene>
<feature type="compositionally biased region" description="Polar residues" evidence="1">
    <location>
        <begin position="1"/>
        <end position="12"/>
    </location>
</feature>
<feature type="region of interest" description="Disordered" evidence="1">
    <location>
        <begin position="1"/>
        <end position="64"/>
    </location>
</feature>
<keyword evidence="3" id="KW-1185">Reference proteome</keyword>
<dbReference type="EMBL" id="JAQHRD010000001">
    <property type="protein sequence ID" value="KAJ6446575.1"/>
    <property type="molecule type" value="Genomic_DNA"/>
</dbReference>
<feature type="compositionally biased region" description="Low complexity" evidence="1">
    <location>
        <begin position="50"/>
        <end position="64"/>
    </location>
</feature>
<dbReference type="Proteomes" id="UP001163105">
    <property type="component" value="Unassembled WGS sequence"/>
</dbReference>
<evidence type="ECO:0000313" key="3">
    <source>
        <dbReference type="Proteomes" id="UP001163105"/>
    </source>
</evidence>
<dbReference type="AlphaFoldDB" id="A0AB34G4M7"/>
<organism evidence="2 3">
    <name type="scientific">Purpureocillium lavendulum</name>
    <dbReference type="NCBI Taxonomy" id="1247861"/>
    <lineage>
        <taxon>Eukaryota</taxon>
        <taxon>Fungi</taxon>
        <taxon>Dikarya</taxon>
        <taxon>Ascomycota</taxon>
        <taxon>Pezizomycotina</taxon>
        <taxon>Sordariomycetes</taxon>
        <taxon>Hypocreomycetidae</taxon>
        <taxon>Hypocreales</taxon>
        <taxon>Ophiocordycipitaceae</taxon>
        <taxon>Purpureocillium</taxon>
    </lineage>
</organism>
<reference evidence="2" key="1">
    <citation type="submission" date="2023-01" db="EMBL/GenBank/DDBJ databases">
        <title>The growth and conidiation of Purpureocillium lavendulum are regulated by nitrogen source and histone H3K14 acetylation.</title>
        <authorList>
            <person name="Tang P."/>
            <person name="Han J."/>
            <person name="Zhang C."/>
            <person name="Tang P."/>
            <person name="Qi F."/>
            <person name="Zhang K."/>
            <person name="Liang L."/>
        </authorList>
    </citation>
    <scope>NUCLEOTIDE SEQUENCE</scope>
    <source>
        <strain evidence="2">YMF1.00683</strain>
    </source>
</reference>
<protein>
    <submittedName>
        <fullName evidence="2">Seleno domain</fullName>
    </submittedName>
</protein>
<comment type="caution">
    <text evidence="2">The sequence shown here is derived from an EMBL/GenBank/DDBJ whole genome shotgun (WGS) entry which is preliminary data.</text>
</comment>
<sequence>MHTTFINMNGSAPNAPARSSVDAPTYTTSKPIDIPALSKAQRTGSYSSDASSTLAGSPSLSSSFPASLRKSSTFVKPAQTVNVHTTCGRHTDQYFFGGPSLRELARSMLGKKE</sequence>
<accession>A0AB34G4M7</accession>
<name>A0AB34G4M7_9HYPO</name>